<evidence type="ECO:0000256" key="4">
    <source>
        <dbReference type="ARBA" id="ARBA00023014"/>
    </source>
</evidence>
<keyword evidence="8" id="KW-1185">Reference proteome</keyword>
<dbReference type="Gene3D" id="3.50.50.60">
    <property type="entry name" value="FAD/NAD(P)-binding domain"/>
    <property type="match status" value="1"/>
</dbReference>
<evidence type="ECO:0000256" key="2">
    <source>
        <dbReference type="ARBA" id="ARBA00022723"/>
    </source>
</evidence>
<name>A0ABS4J8Y4_9BACL</name>
<dbReference type="RefSeq" id="WP_209978608.1">
    <property type="nucleotide sequence ID" value="NZ_JAGGLB010000047.1"/>
</dbReference>
<evidence type="ECO:0000256" key="5">
    <source>
        <dbReference type="ARBA" id="ARBA00023157"/>
    </source>
</evidence>
<protein>
    <submittedName>
        <fullName evidence="7">Glycine/D-amino acid oxidase-like deaminating enzyme/nitrite reductase/ring-hydroxylating ferredoxin subunit</fullName>
    </submittedName>
</protein>
<evidence type="ECO:0000256" key="1">
    <source>
        <dbReference type="ARBA" id="ARBA00022714"/>
    </source>
</evidence>
<dbReference type="InterPro" id="IPR017941">
    <property type="entry name" value="Rieske_2Fe-2S"/>
</dbReference>
<dbReference type="Pfam" id="PF01266">
    <property type="entry name" value="DAO"/>
    <property type="match status" value="1"/>
</dbReference>
<organism evidence="7 8">
    <name type="scientific">Paenibacillus eucommiae</name>
    <dbReference type="NCBI Taxonomy" id="1355755"/>
    <lineage>
        <taxon>Bacteria</taxon>
        <taxon>Bacillati</taxon>
        <taxon>Bacillota</taxon>
        <taxon>Bacilli</taxon>
        <taxon>Bacillales</taxon>
        <taxon>Paenibacillaceae</taxon>
        <taxon>Paenibacillus</taxon>
    </lineage>
</organism>
<dbReference type="PROSITE" id="PS51296">
    <property type="entry name" value="RIESKE"/>
    <property type="match status" value="1"/>
</dbReference>
<dbReference type="CDD" id="cd03477">
    <property type="entry name" value="Rieske_YhfW_C"/>
    <property type="match status" value="1"/>
</dbReference>
<dbReference type="InterPro" id="IPR038010">
    <property type="entry name" value="YhfW_C"/>
</dbReference>
<dbReference type="InterPro" id="IPR006076">
    <property type="entry name" value="FAD-dep_OxRdtase"/>
</dbReference>
<feature type="domain" description="Rieske" evidence="6">
    <location>
        <begin position="428"/>
        <end position="512"/>
    </location>
</feature>
<dbReference type="Gene3D" id="3.30.9.10">
    <property type="entry name" value="D-Amino Acid Oxidase, subunit A, domain 2"/>
    <property type="match status" value="1"/>
</dbReference>
<dbReference type="EMBL" id="JAGGLB010000047">
    <property type="protein sequence ID" value="MBP1996308.1"/>
    <property type="molecule type" value="Genomic_DNA"/>
</dbReference>
<dbReference type="Pfam" id="PF00355">
    <property type="entry name" value="Rieske"/>
    <property type="match status" value="1"/>
</dbReference>
<dbReference type="PANTHER" id="PTHR13847">
    <property type="entry name" value="SARCOSINE DEHYDROGENASE-RELATED"/>
    <property type="match status" value="1"/>
</dbReference>
<dbReference type="Gene3D" id="2.102.10.10">
    <property type="entry name" value="Rieske [2Fe-2S] iron-sulphur domain"/>
    <property type="match status" value="1"/>
</dbReference>
<accession>A0ABS4J8Y4</accession>
<keyword evidence="4" id="KW-0411">Iron-sulfur</keyword>
<sequence length="512" mass="56844">MIETNVPKKELPQFPEPYWRASTNLPSFPKLDQHITVDTAVVGGGISGITTAYLLAKAGVKVALLEAGNILNGTTGHTTAKITAQHDIIYDELIKQIGQEQAKLYYQANMDALNFIKQTVDEHKIECGFSEQDAYVYTNTESSMKKINDEFAAYQKLGINGEYVTRIAIPLPIKAAIEMKKQAQFHPLQYLAVLVQKIVDEGGVIYENTTAKTMEEAPSSKVITQDGFEISCENMISCSHFPFYDGMGFYFSRLHAQRSYVLGIKSDKQYPGGMYLSAEDPKRSIRYTTTSSGENLILIGGQNHKTGQGICTIQHYEALQAFAEDTFGIQEIAYRWSAQDLTTLDKIPYIGQISSLKPNMYVATGYRKWGMSTGTAAALLLRDLILGNDNPYHELYTPSRFDLTPDVKNFVVQNADVAKHLIAGKLEIVHRKPEDLEPGEGSVVTVNGKRAGAYKDDQGKLHLVDTTCTHMGCEVEWNDGDRSWDCPCHGSRFTFDGDVMEGPAKKSLAKLN</sequence>
<reference evidence="7 8" key="1">
    <citation type="submission" date="2021-03" db="EMBL/GenBank/DDBJ databases">
        <title>Genomic Encyclopedia of Type Strains, Phase IV (KMG-IV): sequencing the most valuable type-strain genomes for metagenomic binning, comparative biology and taxonomic classification.</title>
        <authorList>
            <person name="Goeker M."/>
        </authorList>
    </citation>
    <scope>NUCLEOTIDE SEQUENCE [LARGE SCALE GENOMIC DNA]</scope>
    <source>
        <strain evidence="7 8">DSM 26048</strain>
    </source>
</reference>
<evidence type="ECO:0000256" key="3">
    <source>
        <dbReference type="ARBA" id="ARBA00023004"/>
    </source>
</evidence>
<dbReference type="PRINTS" id="PR00162">
    <property type="entry name" value="RIESKE"/>
</dbReference>
<dbReference type="SUPFAM" id="SSF51971">
    <property type="entry name" value="Nucleotide-binding domain"/>
    <property type="match status" value="1"/>
</dbReference>
<keyword evidence="5" id="KW-1015">Disulfide bond</keyword>
<comment type="caution">
    <text evidence="7">The sequence shown here is derived from an EMBL/GenBank/DDBJ whole genome shotgun (WGS) entry which is preliminary data.</text>
</comment>
<proteinExistence type="predicted"/>
<evidence type="ECO:0000313" key="7">
    <source>
        <dbReference type="EMBL" id="MBP1996308.1"/>
    </source>
</evidence>
<evidence type="ECO:0000259" key="6">
    <source>
        <dbReference type="PROSITE" id="PS51296"/>
    </source>
</evidence>
<keyword evidence="2" id="KW-0479">Metal-binding</keyword>
<dbReference type="InterPro" id="IPR036922">
    <property type="entry name" value="Rieske_2Fe-2S_sf"/>
</dbReference>
<keyword evidence="1" id="KW-0001">2Fe-2S</keyword>
<dbReference type="SUPFAM" id="SSF50022">
    <property type="entry name" value="ISP domain"/>
    <property type="match status" value="1"/>
</dbReference>
<dbReference type="Proteomes" id="UP001519287">
    <property type="component" value="Unassembled WGS sequence"/>
</dbReference>
<dbReference type="PANTHER" id="PTHR13847:SF274">
    <property type="entry name" value="RIESKE 2FE-2S IRON-SULFUR PROTEIN YHFW-RELATED"/>
    <property type="match status" value="1"/>
</dbReference>
<gene>
    <name evidence="7" type="ORF">J2Z66_007954</name>
</gene>
<dbReference type="InterPro" id="IPR005805">
    <property type="entry name" value="Rieske_Fe-S_prot_C"/>
</dbReference>
<keyword evidence="3" id="KW-0408">Iron</keyword>
<evidence type="ECO:0000313" key="8">
    <source>
        <dbReference type="Proteomes" id="UP001519287"/>
    </source>
</evidence>
<dbReference type="InterPro" id="IPR036188">
    <property type="entry name" value="FAD/NAD-bd_sf"/>
</dbReference>